<dbReference type="Gene3D" id="3.30.40.10">
    <property type="entry name" value="Zinc/RING finger domain, C3HC4 (zinc finger)"/>
    <property type="match status" value="1"/>
</dbReference>
<dbReference type="EMBL" id="MTKT01002214">
    <property type="protein sequence ID" value="OWM80871.1"/>
    <property type="molecule type" value="Genomic_DNA"/>
</dbReference>
<evidence type="ECO:0000313" key="7">
    <source>
        <dbReference type="Proteomes" id="UP000233551"/>
    </source>
</evidence>
<evidence type="ECO:0000313" key="5">
    <source>
        <dbReference type="EMBL" id="PKI35171.1"/>
    </source>
</evidence>
<keyword evidence="7" id="KW-1185">Reference proteome</keyword>
<feature type="region of interest" description="Disordered" evidence="2">
    <location>
        <begin position="397"/>
        <end position="437"/>
    </location>
</feature>
<dbReference type="InterPro" id="IPR001841">
    <property type="entry name" value="Znf_RING"/>
</dbReference>
<feature type="compositionally biased region" description="Basic and acidic residues" evidence="2">
    <location>
        <begin position="397"/>
        <end position="407"/>
    </location>
</feature>
<evidence type="ECO:0000256" key="2">
    <source>
        <dbReference type="SAM" id="MobiDB-lite"/>
    </source>
</evidence>
<evidence type="ECO:0000259" key="3">
    <source>
        <dbReference type="PROSITE" id="PS50089"/>
    </source>
</evidence>
<dbReference type="Proteomes" id="UP000233551">
    <property type="component" value="Unassembled WGS sequence"/>
</dbReference>
<organism evidence="4 6">
    <name type="scientific">Punica granatum</name>
    <name type="common">Pomegranate</name>
    <dbReference type="NCBI Taxonomy" id="22663"/>
    <lineage>
        <taxon>Eukaryota</taxon>
        <taxon>Viridiplantae</taxon>
        <taxon>Streptophyta</taxon>
        <taxon>Embryophyta</taxon>
        <taxon>Tracheophyta</taxon>
        <taxon>Spermatophyta</taxon>
        <taxon>Magnoliopsida</taxon>
        <taxon>eudicotyledons</taxon>
        <taxon>Gunneridae</taxon>
        <taxon>Pentapetalae</taxon>
        <taxon>rosids</taxon>
        <taxon>malvids</taxon>
        <taxon>Myrtales</taxon>
        <taxon>Lythraceae</taxon>
        <taxon>Punica</taxon>
    </lineage>
</organism>
<feature type="compositionally biased region" description="Polar residues" evidence="2">
    <location>
        <begin position="150"/>
        <end position="165"/>
    </location>
</feature>
<dbReference type="InterPro" id="IPR013083">
    <property type="entry name" value="Znf_RING/FYVE/PHD"/>
</dbReference>
<dbReference type="PANTHER" id="PTHR31150">
    <property type="entry name" value="EXPRESSED PROTEIN"/>
    <property type="match status" value="1"/>
</dbReference>
<dbReference type="GO" id="GO:0008270">
    <property type="term" value="F:zinc ion binding"/>
    <property type="evidence" value="ECO:0007669"/>
    <property type="project" value="UniProtKB-KW"/>
</dbReference>
<dbReference type="SUPFAM" id="SSF57850">
    <property type="entry name" value="RING/U-box"/>
    <property type="match status" value="1"/>
</dbReference>
<accession>A0A218X8M9</accession>
<reference evidence="5 7" key="3">
    <citation type="submission" date="2017-11" db="EMBL/GenBank/DDBJ databases">
        <title>De-novo sequencing of pomegranate (Punica granatum L.) genome.</title>
        <authorList>
            <person name="Akparov Z."/>
            <person name="Amiraslanov A."/>
            <person name="Hajiyeva S."/>
            <person name="Abbasov M."/>
            <person name="Kaur K."/>
            <person name="Hamwieh A."/>
            <person name="Solovyev V."/>
            <person name="Salamov A."/>
            <person name="Braich B."/>
            <person name="Kosarev P."/>
            <person name="Mahmoud A."/>
            <person name="Hajiyev E."/>
            <person name="Babayeva S."/>
            <person name="Izzatullayeva V."/>
            <person name="Mammadov A."/>
            <person name="Mammadov A."/>
            <person name="Sharifova S."/>
            <person name="Ojaghi J."/>
            <person name="Eynullazada K."/>
            <person name="Bayramov B."/>
            <person name="Abdulazimova A."/>
            <person name="Shahmuradov I."/>
        </authorList>
    </citation>
    <scope>NUCLEOTIDE SEQUENCE [LARGE SCALE GENOMIC DNA]</scope>
    <source>
        <strain evidence="5">AG2017</strain>
        <strain evidence="7">cv. AG2017</strain>
        <tissue evidence="5">Leaf</tissue>
    </source>
</reference>
<dbReference type="AlphaFoldDB" id="A0A218X8M9"/>
<evidence type="ECO:0000256" key="1">
    <source>
        <dbReference type="PROSITE-ProRule" id="PRU00175"/>
    </source>
</evidence>
<keyword evidence="1" id="KW-0862">Zinc</keyword>
<keyword evidence="1" id="KW-0479">Metal-binding</keyword>
<keyword evidence="1" id="KW-0863">Zinc-finger</keyword>
<evidence type="ECO:0000313" key="6">
    <source>
        <dbReference type="Proteomes" id="UP000197138"/>
    </source>
</evidence>
<reference evidence="4" key="2">
    <citation type="submission" date="2017-06" db="EMBL/GenBank/DDBJ databases">
        <title>The pomegranate genome and the genomics of punicalagin biosynthesis.</title>
        <authorList>
            <person name="Xu C."/>
        </authorList>
    </citation>
    <scope>NUCLEOTIDE SEQUENCE [LARGE SCALE GENOMIC DNA]</scope>
    <source>
        <tissue evidence="4">Fresh leaf</tissue>
    </source>
</reference>
<dbReference type="PROSITE" id="PS50089">
    <property type="entry name" value="ZF_RING_2"/>
    <property type="match status" value="1"/>
</dbReference>
<protein>
    <recommendedName>
        <fullName evidence="3">RING-type domain-containing protein</fullName>
    </recommendedName>
</protein>
<feature type="domain" description="RING-type" evidence="3">
    <location>
        <begin position="273"/>
        <end position="325"/>
    </location>
</feature>
<feature type="compositionally biased region" description="Low complexity" evidence="2">
    <location>
        <begin position="412"/>
        <end position="430"/>
    </location>
</feature>
<feature type="compositionally biased region" description="Polar residues" evidence="2">
    <location>
        <begin position="201"/>
        <end position="210"/>
    </location>
</feature>
<dbReference type="STRING" id="22663.A0A218X8M9"/>
<evidence type="ECO:0000313" key="4">
    <source>
        <dbReference type="EMBL" id="OWM80871.1"/>
    </source>
</evidence>
<reference evidence="6" key="1">
    <citation type="journal article" date="2017" name="Plant J.">
        <title>The pomegranate (Punica granatum L.) genome and the genomics of punicalagin biosynthesis.</title>
        <authorList>
            <person name="Qin G."/>
            <person name="Xu C."/>
            <person name="Ming R."/>
            <person name="Tang H."/>
            <person name="Guyot R."/>
            <person name="Kramer E.M."/>
            <person name="Hu Y."/>
            <person name="Yi X."/>
            <person name="Qi Y."/>
            <person name="Xu X."/>
            <person name="Gao Z."/>
            <person name="Pan H."/>
            <person name="Jian J."/>
            <person name="Tian Y."/>
            <person name="Yue Z."/>
            <person name="Xu Y."/>
        </authorList>
    </citation>
    <scope>NUCLEOTIDE SEQUENCE [LARGE SCALE GENOMIC DNA]</scope>
    <source>
        <strain evidence="6">cv. Dabenzi</strain>
    </source>
</reference>
<dbReference type="Proteomes" id="UP000197138">
    <property type="component" value="Unassembled WGS sequence"/>
</dbReference>
<sequence>MGSACCVAARDRNIPNRTATEALQRSVLYSPSWSFRWENRRRVAGEIDNISSEFSHGISSYSNMQVKKPISSLSCNTSDRGDQVENLGTPASHSFPAHEGVDANSMTPFSDRCTDISAESNCSVEVKNAADSLGNVESLTPKISFSATMPSSFSTPTADHLSPQNHAIPPHSTPSRRVRDSPGRQLLRQISDSRILKMKSPRTNSVSEGRSSSFALSTCSHDFMAGSQGSFSDCWSMQTFSELVSSQRHRWSFESEQSSDRLSCSPSSDLRTCEVCRKLLKEKIDRSDCYSIVAVLVCGHFFHAECLDRMTKEADKYDPVCPICTFGEKRALKMSKKASKAEARRLKTLKNRVVDSCFSGELDFSDHHEAKVPKLGASSSSRKPFLTRHFSLGSKWGSERAQRRLDGHPTWSPDVAASPVSPWVAVTPTTPRHPNSG</sequence>
<comment type="caution">
    <text evidence="4">The sequence shown here is derived from an EMBL/GenBank/DDBJ whole genome shotgun (WGS) entry which is preliminary data.</text>
</comment>
<dbReference type="CDD" id="cd16448">
    <property type="entry name" value="RING-H2"/>
    <property type="match status" value="1"/>
</dbReference>
<dbReference type="EMBL" id="PGOL01005439">
    <property type="protein sequence ID" value="PKI35171.1"/>
    <property type="molecule type" value="Genomic_DNA"/>
</dbReference>
<feature type="region of interest" description="Disordered" evidence="2">
    <location>
        <begin position="191"/>
        <end position="210"/>
    </location>
</feature>
<feature type="region of interest" description="Disordered" evidence="2">
    <location>
        <begin position="150"/>
        <end position="184"/>
    </location>
</feature>
<gene>
    <name evidence="4" type="ORF">CDL15_Pgr006902</name>
    <name evidence="5" type="ORF">CRG98_044446</name>
</gene>
<dbReference type="PANTHER" id="PTHR31150:SF32">
    <property type="entry name" value="RING_U-BOX SUPERFAMILY PROTEIN"/>
    <property type="match status" value="1"/>
</dbReference>
<name>A0A218X8M9_PUNGR</name>
<dbReference type="SMART" id="SM00184">
    <property type="entry name" value="RING"/>
    <property type="match status" value="1"/>
</dbReference>
<proteinExistence type="predicted"/>